<dbReference type="EMBL" id="BAAAQF010000010">
    <property type="protein sequence ID" value="GAA1680576.1"/>
    <property type="molecule type" value="Genomic_DNA"/>
</dbReference>
<keyword evidence="6" id="KW-1185">Reference proteome</keyword>
<evidence type="ECO:0000256" key="3">
    <source>
        <dbReference type="SAM" id="MobiDB-lite"/>
    </source>
</evidence>
<gene>
    <name evidence="5" type="ORF">GCM10009830_29530</name>
</gene>
<evidence type="ECO:0000313" key="6">
    <source>
        <dbReference type="Proteomes" id="UP001499851"/>
    </source>
</evidence>
<dbReference type="NCBIfam" id="TIGR02772">
    <property type="entry name" value="Ku_bact"/>
    <property type="match status" value="1"/>
</dbReference>
<dbReference type="InterPro" id="IPR009187">
    <property type="entry name" value="Prok_Ku"/>
</dbReference>
<dbReference type="InterPro" id="IPR016194">
    <property type="entry name" value="SPOC-like_C_dom_sf"/>
</dbReference>
<protein>
    <submittedName>
        <fullName evidence="5">Ku protein</fullName>
    </submittedName>
</protein>
<dbReference type="SMART" id="SM00559">
    <property type="entry name" value="Ku78"/>
    <property type="match status" value="1"/>
</dbReference>
<dbReference type="Pfam" id="PF02735">
    <property type="entry name" value="Ku"/>
    <property type="match status" value="1"/>
</dbReference>
<name>A0ABN2H1Y2_9ACTN</name>
<keyword evidence="1" id="KW-0238">DNA-binding</keyword>
<proteinExistence type="predicted"/>
<dbReference type="PANTHER" id="PTHR41251">
    <property type="entry name" value="NON-HOMOLOGOUS END JOINING PROTEIN KU"/>
    <property type="match status" value="1"/>
</dbReference>
<evidence type="ECO:0000313" key="5">
    <source>
        <dbReference type="EMBL" id="GAA1680576.1"/>
    </source>
</evidence>
<evidence type="ECO:0000259" key="4">
    <source>
        <dbReference type="SMART" id="SM00559"/>
    </source>
</evidence>
<keyword evidence="2" id="KW-0233">DNA recombination</keyword>
<dbReference type="Gene3D" id="2.40.290.10">
    <property type="match status" value="1"/>
</dbReference>
<dbReference type="PIRSF" id="PIRSF006493">
    <property type="entry name" value="Prok_Ku"/>
    <property type="match status" value="1"/>
</dbReference>
<dbReference type="PANTHER" id="PTHR41251:SF1">
    <property type="entry name" value="NON-HOMOLOGOUS END JOINING PROTEIN KU"/>
    <property type="match status" value="1"/>
</dbReference>
<reference evidence="5 6" key="1">
    <citation type="journal article" date="2019" name="Int. J. Syst. Evol. Microbiol.">
        <title>The Global Catalogue of Microorganisms (GCM) 10K type strain sequencing project: providing services to taxonomists for standard genome sequencing and annotation.</title>
        <authorList>
            <consortium name="The Broad Institute Genomics Platform"/>
            <consortium name="The Broad Institute Genome Sequencing Center for Infectious Disease"/>
            <person name="Wu L."/>
            <person name="Ma J."/>
        </authorList>
    </citation>
    <scope>NUCLEOTIDE SEQUENCE [LARGE SCALE GENOMIC DNA]</scope>
    <source>
        <strain evidence="5 6">JCM 16001</strain>
    </source>
</reference>
<feature type="region of interest" description="Disordered" evidence="3">
    <location>
        <begin position="233"/>
        <end position="304"/>
    </location>
</feature>
<feature type="compositionally biased region" description="Low complexity" evidence="3">
    <location>
        <begin position="239"/>
        <end position="248"/>
    </location>
</feature>
<dbReference type="InterPro" id="IPR006164">
    <property type="entry name" value="DNA_bd_Ku70/Ku80"/>
</dbReference>
<accession>A0ABN2H1Y2</accession>
<dbReference type="CDD" id="cd00789">
    <property type="entry name" value="KU_like"/>
    <property type="match status" value="1"/>
</dbReference>
<evidence type="ECO:0000256" key="1">
    <source>
        <dbReference type="ARBA" id="ARBA00023125"/>
    </source>
</evidence>
<dbReference type="SUPFAM" id="SSF100939">
    <property type="entry name" value="SPOC domain-like"/>
    <property type="match status" value="1"/>
</dbReference>
<feature type="compositionally biased region" description="Basic residues" evidence="3">
    <location>
        <begin position="249"/>
        <end position="287"/>
    </location>
</feature>
<comment type="caution">
    <text evidence="5">The sequence shown here is derived from an EMBL/GenBank/DDBJ whole genome shotgun (WGS) entry which is preliminary data.</text>
</comment>
<dbReference type="Proteomes" id="UP001499851">
    <property type="component" value="Unassembled WGS sequence"/>
</dbReference>
<organism evidence="5 6">
    <name type="scientific">Glycomyces endophyticus</name>
    <dbReference type="NCBI Taxonomy" id="480996"/>
    <lineage>
        <taxon>Bacteria</taxon>
        <taxon>Bacillati</taxon>
        <taxon>Actinomycetota</taxon>
        <taxon>Actinomycetes</taxon>
        <taxon>Glycomycetales</taxon>
        <taxon>Glycomycetaceae</taxon>
        <taxon>Glycomyces</taxon>
    </lineage>
</organism>
<feature type="domain" description="Ku" evidence="4">
    <location>
        <begin position="35"/>
        <end position="162"/>
    </location>
</feature>
<evidence type="ECO:0000256" key="2">
    <source>
        <dbReference type="ARBA" id="ARBA00023172"/>
    </source>
</evidence>
<sequence length="304" mass="33043">MKLHTATSSHDPALHQYHAEDAGRIRYWKVCEIDEEVVPPAEIVKGVEVGDEVVLIDDEDLADLPVSSSKTADVVEFVPAEQIDPIHYEKSYYAEPGDGAEKPYVLLRQALIDSGKLAIVRITLRRRETLAVLRPRDDLLVIHTMLWPDEIRKPQFTAAAGEARKQELAMAATLIDSMTADFNPEDYTDAYQEALADLIEAKAAGRSTPGKQEKAAPKAKVINLMDALQKSVDAKGAKGRTAQQAAKKTTAKKTTAKKAAAKKTTAKAAKKTARKAAAKKTTARKSTAKTTAAKKTAASRRKSA</sequence>